<dbReference type="STRING" id="37293.ENSANAP00000037159"/>
<evidence type="ECO:0000256" key="4">
    <source>
        <dbReference type="ARBA" id="ARBA00022737"/>
    </source>
</evidence>
<evidence type="ECO:0000256" key="6">
    <source>
        <dbReference type="ARBA" id="ARBA00022989"/>
    </source>
</evidence>
<feature type="repeat" description="WD" evidence="9">
    <location>
        <begin position="344"/>
        <end position="384"/>
    </location>
</feature>
<dbReference type="PROSITE" id="PS50294">
    <property type="entry name" value="WD_REPEATS_REGION"/>
    <property type="match status" value="1"/>
</dbReference>
<evidence type="ECO:0000313" key="13">
    <source>
        <dbReference type="Proteomes" id="UP000233020"/>
    </source>
</evidence>
<feature type="region of interest" description="Disordered" evidence="10">
    <location>
        <begin position="60"/>
        <end position="95"/>
    </location>
</feature>
<dbReference type="GO" id="GO:0032934">
    <property type="term" value="F:sterol binding"/>
    <property type="evidence" value="ECO:0007669"/>
    <property type="project" value="InterPro"/>
</dbReference>
<dbReference type="GeneTree" id="ENSGT00940000171977"/>
<evidence type="ECO:0000256" key="5">
    <source>
        <dbReference type="ARBA" id="ARBA00022824"/>
    </source>
</evidence>
<accession>A0A2K5EVA7</accession>
<dbReference type="InterPro" id="IPR036322">
    <property type="entry name" value="WD40_repeat_dom_sf"/>
</dbReference>
<dbReference type="OMA" id="YNITLAW"/>
<keyword evidence="7" id="KW-0472">Membrane</keyword>
<comment type="subcellular location">
    <subcellularLocation>
        <location evidence="1">Endoplasmic reticulum membrane</location>
        <topology evidence="1">Multi-pass membrane protein</topology>
    </subcellularLocation>
</comment>
<keyword evidence="4" id="KW-0677">Repeat</keyword>
<organism evidence="12 13">
    <name type="scientific">Aotus nancymaae</name>
    <name type="common">Ma's night monkey</name>
    <dbReference type="NCBI Taxonomy" id="37293"/>
    <lineage>
        <taxon>Eukaryota</taxon>
        <taxon>Metazoa</taxon>
        <taxon>Chordata</taxon>
        <taxon>Craniata</taxon>
        <taxon>Vertebrata</taxon>
        <taxon>Euteleostomi</taxon>
        <taxon>Mammalia</taxon>
        <taxon>Eutheria</taxon>
        <taxon>Euarchontoglires</taxon>
        <taxon>Primates</taxon>
        <taxon>Haplorrhini</taxon>
        <taxon>Platyrrhini</taxon>
        <taxon>Aotidae</taxon>
        <taxon>Aotus</taxon>
    </lineage>
</organism>
<keyword evidence="5" id="KW-0256">Endoplasmic reticulum</keyword>
<dbReference type="AlphaFoldDB" id="A0A2K5EVA7"/>
<dbReference type="Proteomes" id="UP000233020">
    <property type="component" value="Unplaced"/>
</dbReference>
<dbReference type="GO" id="GO:0045540">
    <property type="term" value="P:regulation of cholesterol biosynthetic process"/>
    <property type="evidence" value="ECO:0007669"/>
    <property type="project" value="TreeGrafter"/>
</dbReference>
<keyword evidence="13" id="KW-1185">Reference proteome</keyword>
<evidence type="ECO:0000259" key="11">
    <source>
        <dbReference type="Pfam" id="PF24017"/>
    </source>
</evidence>
<reference evidence="12" key="2">
    <citation type="submission" date="2025-09" db="UniProtKB">
        <authorList>
            <consortium name="Ensembl"/>
        </authorList>
    </citation>
    <scope>IDENTIFICATION</scope>
</reference>
<keyword evidence="6" id="KW-1133">Transmembrane helix</keyword>
<keyword evidence="2 9" id="KW-0853">WD repeat</keyword>
<dbReference type="FunFam" id="2.130.10.10:FF:000209">
    <property type="entry name" value="sterol regulatory element-binding protein cleavage-activating protein-like"/>
    <property type="match status" value="1"/>
</dbReference>
<dbReference type="PANTHER" id="PTHR46378:SF1">
    <property type="entry name" value="STEROL REGULATORY ELEMENT-BINDING PROTEIN CLEAVAGE-ACTIVATING PROTEIN"/>
    <property type="match status" value="1"/>
</dbReference>
<keyword evidence="3" id="KW-0812">Transmembrane</keyword>
<evidence type="ECO:0000256" key="7">
    <source>
        <dbReference type="ARBA" id="ARBA00023136"/>
    </source>
</evidence>
<proteinExistence type="predicted"/>
<dbReference type="InterPro" id="IPR030225">
    <property type="entry name" value="SCAP"/>
</dbReference>
<dbReference type="GO" id="GO:0032933">
    <property type="term" value="P:SREBP signaling pathway"/>
    <property type="evidence" value="ECO:0007669"/>
    <property type="project" value="InterPro"/>
</dbReference>
<dbReference type="InterPro" id="IPR015943">
    <property type="entry name" value="WD40/YVTN_repeat-like_dom_sf"/>
</dbReference>
<evidence type="ECO:0000256" key="9">
    <source>
        <dbReference type="PROSITE-ProRule" id="PRU00221"/>
    </source>
</evidence>
<dbReference type="GO" id="GO:0032936">
    <property type="term" value="C:SREBP-SCAP complex"/>
    <property type="evidence" value="ECO:0007669"/>
    <property type="project" value="TreeGrafter"/>
</dbReference>
<dbReference type="PROSITE" id="PS50082">
    <property type="entry name" value="WD_REPEATS_2"/>
    <property type="match status" value="1"/>
</dbReference>
<dbReference type="GO" id="GO:0000139">
    <property type="term" value="C:Golgi membrane"/>
    <property type="evidence" value="ECO:0007669"/>
    <property type="project" value="InterPro"/>
</dbReference>
<dbReference type="SMART" id="SM00320">
    <property type="entry name" value="WD40"/>
    <property type="match status" value="4"/>
</dbReference>
<evidence type="ECO:0000256" key="3">
    <source>
        <dbReference type="ARBA" id="ARBA00022692"/>
    </source>
</evidence>
<sequence length="508" mass="54219">QAGTVVWIGILVYTDPAGLRTYLAAQVTEQSPLGEGALAPLPVPSGMLPASHPDPAFSIFPPDAPKLPENQTLPGKSPERGGPAEVVHDSPVPEVTWGPEDEELWRKLSFRHWPTLFSYYNITLVPPPHSMVSAHHPRSAGTVAWAAGLRLRRAGNDFQMVGRLAQRNLGTLQGGLIVVGRSSGRLEVGRGAGGGPRDCPPWGLWAFLAGRCSQPLDSQVWDAIEGVLCCSSEEVSSGITALVFLDKRIVAARLNGSLDFFSLETHAALSPLQFRGTSGRGSFPASPMYSSSDTVTCHLTHTVPCAHQKPITALKAAAGRLVTGSQDHTLRVFRLEDSCCLFTLQGHSGAITTVYIDQTMVLASGGQDGAICLWDVLTGSRVSHMFAHRGDVTSLTCTTSCVISSGLDDLISIWDRSTGIKFYSIQQDLGCGASLGVISDNLLVTGGQGCVSFWDLNYGDLLQTVYLGKNSEAQPARQILVLDNAAIVCNFGSELSLVYVPSVLEKLD</sequence>
<reference evidence="12" key="1">
    <citation type="submission" date="2025-08" db="UniProtKB">
        <authorList>
            <consortium name="Ensembl"/>
        </authorList>
    </citation>
    <scope>IDENTIFICATION</scope>
</reference>
<dbReference type="PROSITE" id="PS00678">
    <property type="entry name" value="WD_REPEATS_1"/>
    <property type="match status" value="1"/>
</dbReference>
<dbReference type="Ensembl" id="ENSANAT00000055239.1">
    <property type="protein sequence ID" value="ENSANAP00000037159.1"/>
    <property type="gene ID" value="ENSANAG00000036093.1"/>
</dbReference>
<evidence type="ECO:0000256" key="8">
    <source>
        <dbReference type="ARBA" id="ARBA00023180"/>
    </source>
</evidence>
<dbReference type="InterPro" id="IPR001680">
    <property type="entry name" value="WD40_rpt"/>
</dbReference>
<dbReference type="GO" id="GO:0005789">
    <property type="term" value="C:endoplasmic reticulum membrane"/>
    <property type="evidence" value="ECO:0007669"/>
    <property type="project" value="UniProtKB-SubCell"/>
</dbReference>
<dbReference type="InterPro" id="IPR019775">
    <property type="entry name" value="WD40_repeat_CS"/>
</dbReference>
<name>A0A2K5EVA7_AOTNA</name>
<keyword evidence="8" id="KW-0325">Glycoprotein</keyword>
<dbReference type="Gene3D" id="2.130.10.10">
    <property type="entry name" value="YVTN repeat-like/Quinoprotein amine dehydrogenase"/>
    <property type="match status" value="1"/>
</dbReference>
<feature type="domain" description="SCAP beta-propeller" evidence="11">
    <location>
        <begin position="208"/>
        <end position="499"/>
    </location>
</feature>
<dbReference type="Pfam" id="PF24017">
    <property type="entry name" value="Beta-prop_SCAP"/>
    <property type="match status" value="1"/>
</dbReference>
<evidence type="ECO:0000256" key="1">
    <source>
        <dbReference type="ARBA" id="ARBA00004477"/>
    </source>
</evidence>
<protein>
    <recommendedName>
        <fullName evidence="11">SCAP beta-propeller domain-containing protein</fullName>
    </recommendedName>
</protein>
<dbReference type="SUPFAM" id="SSF50978">
    <property type="entry name" value="WD40 repeat-like"/>
    <property type="match status" value="1"/>
</dbReference>
<evidence type="ECO:0000256" key="2">
    <source>
        <dbReference type="ARBA" id="ARBA00022574"/>
    </source>
</evidence>
<dbReference type="InterPro" id="IPR057042">
    <property type="entry name" value="Beta-prop_SCAP"/>
</dbReference>
<evidence type="ECO:0000256" key="10">
    <source>
        <dbReference type="SAM" id="MobiDB-lite"/>
    </source>
</evidence>
<dbReference type="PANTHER" id="PTHR46378">
    <property type="entry name" value="STEROL REGULATORY ELEMENT-BINDING PROTEIN CLEAVAGE-ACTIVATING PROTEIN"/>
    <property type="match status" value="1"/>
</dbReference>
<evidence type="ECO:0000313" key="12">
    <source>
        <dbReference type="Ensembl" id="ENSANAP00000037159.1"/>
    </source>
</evidence>